<gene>
    <name evidence="1" type="ORF">ERUC_LOCUS8618</name>
</gene>
<organism evidence="1 2">
    <name type="scientific">Eruca vesicaria subsp. sativa</name>
    <name type="common">Garden rocket</name>
    <name type="synonym">Eruca sativa</name>
    <dbReference type="NCBI Taxonomy" id="29727"/>
    <lineage>
        <taxon>Eukaryota</taxon>
        <taxon>Viridiplantae</taxon>
        <taxon>Streptophyta</taxon>
        <taxon>Embryophyta</taxon>
        <taxon>Tracheophyta</taxon>
        <taxon>Spermatophyta</taxon>
        <taxon>Magnoliopsida</taxon>
        <taxon>eudicotyledons</taxon>
        <taxon>Gunneridae</taxon>
        <taxon>Pentapetalae</taxon>
        <taxon>rosids</taxon>
        <taxon>malvids</taxon>
        <taxon>Brassicales</taxon>
        <taxon>Brassicaceae</taxon>
        <taxon>Brassiceae</taxon>
        <taxon>Eruca</taxon>
    </lineage>
</organism>
<protein>
    <submittedName>
        <fullName evidence="1">Uncharacterized protein</fullName>
    </submittedName>
</protein>
<proteinExistence type="predicted"/>
<keyword evidence="2" id="KW-1185">Reference proteome</keyword>
<comment type="caution">
    <text evidence="1">The sequence shown here is derived from an EMBL/GenBank/DDBJ whole genome shotgun (WGS) entry which is preliminary data.</text>
</comment>
<accession>A0ABC8JA47</accession>
<name>A0ABC8JA47_ERUVS</name>
<sequence length="132" mass="15332">MNGGQINEAAENLHDIVFGDAIVNHILQTSRERWLTAAEWDLLFIEKNRFQIYNALFIPKHTEGVWRVDNRSMIDLNQWEISSLKRTLSDGPYARFNVRFTWKRAASMKMMSHSAAVNQRSLEFCKISLTTA</sequence>
<evidence type="ECO:0000313" key="1">
    <source>
        <dbReference type="EMBL" id="CAH8320030.1"/>
    </source>
</evidence>
<reference evidence="1 2" key="1">
    <citation type="submission" date="2022-03" db="EMBL/GenBank/DDBJ databases">
        <authorList>
            <person name="Macdonald S."/>
            <person name="Ahmed S."/>
            <person name="Newling K."/>
        </authorList>
    </citation>
    <scope>NUCLEOTIDE SEQUENCE [LARGE SCALE GENOMIC DNA]</scope>
</reference>
<dbReference type="EMBL" id="CAKOAT010090377">
    <property type="protein sequence ID" value="CAH8320030.1"/>
    <property type="molecule type" value="Genomic_DNA"/>
</dbReference>
<dbReference type="AlphaFoldDB" id="A0ABC8JA47"/>
<evidence type="ECO:0000313" key="2">
    <source>
        <dbReference type="Proteomes" id="UP001642260"/>
    </source>
</evidence>
<dbReference type="Proteomes" id="UP001642260">
    <property type="component" value="Unassembled WGS sequence"/>
</dbReference>